<dbReference type="EMBL" id="OZ075126">
    <property type="protein sequence ID" value="CAL4945129.1"/>
    <property type="molecule type" value="Genomic_DNA"/>
</dbReference>
<evidence type="ECO:0008006" key="4">
    <source>
        <dbReference type="Google" id="ProtNLM"/>
    </source>
</evidence>
<proteinExistence type="predicted"/>
<dbReference type="InterPro" id="IPR036047">
    <property type="entry name" value="F-box-like_dom_sf"/>
</dbReference>
<feature type="region of interest" description="Disordered" evidence="1">
    <location>
        <begin position="154"/>
        <end position="178"/>
    </location>
</feature>
<accession>A0ABC8YMS9</accession>
<name>A0ABC8YMS9_9POAL</name>
<organism evidence="2 3">
    <name type="scientific">Urochloa decumbens</name>
    <dbReference type="NCBI Taxonomy" id="240449"/>
    <lineage>
        <taxon>Eukaryota</taxon>
        <taxon>Viridiplantae</taxon>
        <taxon>Streptophyta</taxon>
        <taxon>Embryophyta</taxon>
        <taxon>Tracheophyta</taxon>
        <taxon>Spermatophyta</taxon>
        <taxon>Magnoliopsida</taxon>
        <taxon>Liliopsida</taxon>
        <taxon>Poales</taxon>
        <taxon>Poaceae</taxon>
        <taxon>PACMAD clade</taxon>
        <taxon>Panicoideae</taxon>
        <taxon>Panicodae</taxon>
        <taxon>Paniceae</taxon>
        <taxon>Melinidinae</taxon>
        <taxon>Urochloa</taxon>
    </lineage>
</organism>
<gene>
    <name evidence="2" type="ORF">URODEC1_LOCUS35261</name>
</gene>
<reference evidence="2 3" key="2">
    <citation type="submission" date="2024-10" db="EMBL/GenBank/DDBJ databases">
        <authorList>
            <person name="Ryan C."/>
        </authorList>
    </citation>
    <scope>NUCLEOTIDE SEQUENCE [LARGE SCALE GENOMIC DNA]</scope>
</reference>
<keyword evidence="3" id="KW-1185">Reference proteome</keyword>
<dbReference type="Proteomes" id="UP001497457">
    <property type="component" value="Chromosome 16b"/>
</dbReference>
<reference evidence="3" key="1">
    <citation type="submission" date="2024-06" db="EMBL/GenBank/DDBJ databases">
        <authorList>
            <person name="Ryan C."/>
        </authorList>
    </citation>
    <scope>NUCLEOTIDE SEQUENCE [LARGE SCALE GENOMIC DNA]</scope>
</reference>
<sequence>MEMDGVEEATTQQMEPSAHAAAAGGDLLSGLCDDVLAHILGLAEYARDAVHTGVLSRRWRGLWRRAPALRFASWQQQGGSAEGFIALVDDTLSSPHGRSSDGGLDQLVIEFDVYDRACRNQQLLLPSIAAAERWIGYAVRHGVKSFHFELSLPDDEDEDDYKDDDDDEVHEENSNEETPVLALNELPSSAKLEAMHLKLGDAWVRLPATVVFSSLTDLTLESIMVAGDNVLLLLGRLVSSACCPSLQKLRMCHITTRPRQQNLLVEAGVLTELVLDGMFGMRSIELRTPNLRVLCIRYCHDLESFAVSVPRLLEEFTCQQNPLLIINQDFPCVSSLKLDLYSHGHANVGDRSNHVNINLLQRCGSVSCLALDLHISTVASFDVDIIKGRIPELGHVRSLKARVGPAMTSSGPHSVGNCVASLLTLFNNLMCLHLYFGYRNKDI</sequence>
<dbReference type="InterPro" id="IPR055312">
    <property type="entry name" value="FBL15-like"/>
</dbReference>
<protein>
    <recommendedName>
        <fullName evidence="4">F-box protein</fullName>
    </recommendedName>
</protein>
<feature type="compositionally biased region" description="Acidic residues" evidence="1">
    <location>
        <begin position="154"/>
        <end position="170"/>
    </location>
</feature>
<evidence type="ECO:0000313" key="2">
    <source>
        <dbReference type="EMBL" id="CAL4945129.1"/>
    </source>
</evidence>
<dbReference type="PANTHER" id="PTHR34709">
    <property type="entry name" value="OS10G0396666 PROTEIN"/>
    <property type="match status" value="1"/>
</dbReference>
<evidence type="ECO:0000313" key="3">
    <source>
        <dbReference type="Proteomes" id="UP001497457"/>
    </source>
</evidence>
<dbReference type="SUPFAM" id="SSF81383">
    <property type="entry name" value="F-box domain"/>
    <property type="match status" value="1"/>
</dbReference>
<dbReference type="PANTHER" id="PTHR34709:SF28">
    <property type="entry name" value="OS08G0272601 PROTEIN"/>
    <property type="match status" value="1"/>
</dbReference>
<evidence type="ECO:0000256" key="1">
    <source>
        <dbReference type="SAM" id="MobiDB-lite"/>
    </source>
</evidence>
<dbReference type="AlphaFoldDB" id="A0ABC8YMS9"/>